<keyword evidence="2" id="KW-0479">Metal-binding</keyword>
<feature type="region of interest" description="Disordered" evidence="7">
    <location>
        <begin position="98"/>
        <end position="164"/>
    </location>
</feature>
<dbReference type="InterPro" id="IPR000690">
    <property type="entry name" value="Matrin/U1-C_Znf_C2H2"/>
</dbReference>
<dbReference type="InterPro" id="IPR000504">
    <property type="entry name" value="RRM_dom"/>
</dbReference>
<feature type="domain" description="RRM" evidence="8">
    <location>
        <begin position="761"/>
        <end position="836"/>
    </location>
</feature>
<dbReference type="GO" id="GO:0005634">
    <property type="term" value="C:nucleus"/>
    <property type="evidence" value="ECO:0007669"/>
    <property type="project" value="UniProtKB-SubCell"/>
</dbReference>
<dbReference type="SMART" id="SM00360">
    <property type="entry name" value="RRM"/>
    <property type="match status" value="2"/>
</dbReference>
<feature type="compositionally biased region" description="Acidic residues" evidence="7">
    <location>
        <begin position="553"/>
        <end position="564"/>
    </location>
</feature>
<reference evidence="10 11" key="1">
    <citation type="journal article" date="2019" name="Sci. Data">
        <title>Hybrid genome assembly and annotation of Danionella translucida.</title>
        <authorList>
            <person name="Kadobianskyi M."/>
            <person name="Schulze L."/>
            <person name="Schuelke M."/>
            <person name="Judkewitz B."/>
        </authorList>
    </citation>
    <scope>NUCLEOTIDE SEQUENCE [LARGE SCALE GENOMIC DNA]</scope>
    <source>
        <strain evidence="10 11">Bolton</strain>
    </source>
</reference>
<keyword evidence="11" id="KW-1185">Reference proteome</keyword>
<evidence type="ECO:0000256" key="5">
    <source>
        <dbReference type="ARBA" id="ARBA00023242"/>
    </source>
</evidence>
<comment type="subcellular location">
    <subcellularLocation>
        <location evidence="1">Nucleus</location>
    </subcellularLocation>
</comment>
<feature type="compositionally biased region" description="Acidic residues" evidence="7">
    <location>
        <begin position="630"/>
        <end position="651"/>
    </location>
</feature>
<feature type="compositionally biased region" description="Basic and acidic residues" evidence="7">
    <location>
        <begin position="920"/>
        <end position="938"/>
    </location>
</feature>
<comment type="caution">
    <text evidence="10">The sequence shown here is derived from an EMBL/GenBank/DDBJ whole genome shotgun (WGS) entry which is preliminary data.</text>
</comment>
<dbReference type="PROSITE" id="PS50171">
    <property type="entry name" value="ZF_MATRIN"/>
    <property type="match status" value="1"/>
</dbReference>
<feature type="compositionally biased region" description="Basic and acidic residues" evidence="7">
    <location>
        <begin position="507"/>
        <end position="523"/>
    </location>
</feature>
<dbReference type="SUPFAM" id="SSF54928">
    <property type="entry name" value="RNA-binding domain, RBD"/>
    <property type="match status" value="4"/>
</dbReference>
<organism evidence="10 11">
    <name type="scientific">Danionella cerebrum</name>
    <dbReference type="NCBI Taxonomy" id="2873325"/>
    <lineage>
        <taxon>Eukaryota</taxon>
        <taxon>Metazoa</taxon>
        <taxon>Chordata</taxon>
        <taxon>Craniata</taxon>
        <taxon>Vertebrata</taxon>
        <taxon>Euteleostomi</taxon>
        <taxon>Actinopterygii</taxon>
        <taxon>Neopterygii</taxon>
        <taxon>Teleostei</taxon>
        <taxon>Ostariophysi</taxon>
        <taxon>Cypriniformes</taxon>
        <taxon>Danionidae</taxon>
        <taxon>Danioninae</taxon>
        <taxon>Danionella</taxon>
    </lineage>
</organism>
<feature type="region of interest" description="Disordered" evidence="7">
    <location>
        <begin position="663"/>
        <end position="683"/>
    </location>
</feature>
<dbReference type="GO" id="GO:0003723">
    <property type="term" value="F:RNA binding"/>
    <property type="evidence" value="ECO:0007669"/>
    <property type="project" value="UniProtKB-UniRule"/>
</dbReference>
<feature type="domain" description="RRM" evidence="8">
    <location>
        <begin position="397"/>
        <end position="469"/>
    </location>
</feature>
<feature type="compositionally biased region" description="Acidic residues" evidence="7">
    <location>
        <begin position="524"/>
        <end position="534"/>
    </location>
</feature>
<evidence type="ECO:0000313" key="11">
    <source>
        <dbReference type="Proteomes" id="UP000316079"/>
    </source>
</evidence>
<accession>A0A553R5J3</accession>
<protein>
    <recommendedName>
        <fullName evidence="12">Matrin-type domain-containing protein</fullName>
    </recommendedName>
</protein>
<dbReference type="GO" id="GO:0008270">
    <property type="term" value="F:zinc ion binding"/>
    <property type="evidence" value="ECO:0007669"/>
    <property type="project" value="UniProtKB-KW"/>
</dbReference>
<feature type="compositionally biased region" description="Basic and acidic residues" evidence="7">
    <location>
        <begin position="851"/>
        <end position="866"/>
    </location>
</feature>
<evidence type="ECO:0000256" key="6">
    <source>
        <dbReference type="PROSITE-ProRule" id="PRU00176"/>
    </source>
</evidence>
<keyword evidence="4" id="KW-0862">Zinc</keyword>
<evidence type="ECO:0000259" key="8">
    <source>
        <dbReference type="PROSITE" id="PS50102"/>
    </source>
</evidence>
<feature type="compositionally biased region" description="Basic and acidic residues" evidence="7">
    <location>
        <begin position="588"/>
        <end position="629"/>
    </location>
</feature>
<keyword evidence="6" id="KW-0694">RNA-binding</keyword>
<dbReference type="InterPro" id="IPR012677">
    <property type="entry name" value="Nucleotide-bd_a/b_plait_sf"/>
</dbReference>
<dbReference type="OrthoDB" id="9938441at2759"/>
<dbReference type="EMBL" id="SRMA01025225">
    <property type="protein sequence ID" value="TRY97456.1"/>
    <property type="molecule type" value="Genomic_DNA"/>
</dbReference>
<feature type="compositionally biased region" description="Basic and acidic residues" evidence="7">
    <location>
        <begin position="155"/>
        <end position="164"/>
    </location>
</feature>
<dbReference type="PANTHER" id="PTHR15592">
    <property type="entry name" value="MATRIN 3/NUCLEAR PROTEIN 220-RELATED"/>
    <property type="match status" value="1"/>
</dbReference>
<sequence length="1040" mass="116491">MSQNPTNDPQKSFAVGRGLLAAAETLNFNMVETHSDSYGPSSQSGIGGGTATGNHLSNTMKLFASLGLSPSDLDALAQVPEANISVETLPHLIMQLKNRKGDGGHQMPTEHLTHSSETSYRGGRGDWDDVPSGRLERPGRQSQSSYDYSSLGEPSGRDYDFDYGSKGRQYSELSHDSYRNLGMSTSDSMFMERRMGTPSHGKVQDFLGVMPLMFPHMCTLCDFDVLSDLEWTQHTNGIRHSENRRQLLQMYPDWDPQMPPSRMSLSLDTKSRSDGLLGAAPIGGGLRRGGMSSGWGPRIRSRVVVAKYDRKPLSINSLFALAKPFGTIVEHLILNTKGFMELQTHEEALAMANFYQRKPAILHGKEIKLYLSKDLLAIRKNERPQRDNRNTKKLSTQVVFFSNLNRDGDKAELLSIARRFGTVEKHLFLHDKAFIQLSSPEDAEMMVKYYTANPLTLNKRLIRMNLCTKYKTLTIPPGLDDDKQESARKSSANRPADKSTKRATASKAKETSAEKKEDMKLGEAGDESGDEEGNVLEAHDGDKAFLNDRPTAEEEMSGEQEENSEWAANTDDNSKESDVDPVAQPDLDSAHEDDPTKMNLASDEKEDKTVSDDEERAQQTKDQEQKDGQTEDEGQEEDADQEGLIEGDFPENLDEFVTLDELAEEEDAERQDSKSRDNVSENSKEKKGLRVVNVVGFKRAFGYLQEILALSKPFGTVVRHLVLDVRPEAFLEFTCEKEAKAMVDFYSGNVIPSVCGNPSGRVIYVGKIPNYKGSDAQILKLATPFGKIKKYYMNRARNECFIEMERGEDAEKIAAAYFKNQFKFQGKRLLVYVSRKYKNLRQGLPPPPMDAEDKKPLKRERSKEPEPQSLSSGKSKDKKEEEPSVKKAKVEDSVKSCDEAKCEEETENGSTEAVLEEQEELCKEAPEPEIVKAEHEAESLEASDAPETETSINLEEKDTSTAPSDVMLETSHSALEPYNPDVPVGVDFVKMGYYCRVCFLFYSNEDTAKKVHCSSQAHYNKLKKHLEKEKAKAQRNETKK</sequence>
<evidence type="ECO:0000256" key="1">
    <source>
        <dbReference type="ARBA" id="ARBA00004123"/>
    </source>
</evidence>
<dbReference type="PROSITE" id="PS50102">
    <property type="entry name" value="RRM"/>
    <property type="match status" value="2"/>
</dbReference>
<feature type="compositionally biased region" description="Basic and acidic residues" evidence="7">
    <location>
        <begin position="874"/>
        <end position="900"/>
    </location>
</feature>
<keyword evidence="5" id="KW-0539">Nucleus</keyword>
<feature type="compositionally biased region" description="Basic and acidic residues" evidence="7">
    <location>
        <begin position="537"/>
        <end position="552"/>
    </location>
</feature>
<feature type="compositionally biased region" description="Basic and acidic residues" evidence="7">
    <location>
        <begin position="670"/>
        <end position="683"/>
    </location>
</feature>
<evidence type="ECO:0000256" key="7">
    <source>
        <dbReference type="SAM" id="MobiDB-lite"/>
    </source>
</evidence>
<evidence type="ECO:0000259" key="9">
    <source>
        <dbReference type="PROSITE" id="PS50171"/>
    </source>
</evidence>
<evidence type="ECO:0000256" key="2">
    <source>
        <dbReference type="ARBA" id="ARBA00022723"/>
    </source>
</evidence>
<proteinExistence type="predicted"/>
<dbReference type="Proteomes" id="UP000316079">
    <property type="component" value="Unassembled WGS sequence"/>
</dbReference>
<dbReference type="CDD" id="cd12436">
    <property type="entry name" value="RRM1_2_MATR3_like"/>
    <property type="match status" value="1"/>
</dbReference>
<evidence type="ECO:0000256" key="4">
    <source>
        <dbReference type="ARBA" id="ARBA00022833"/>
    </source>
</evidence>
<gene>
    <name evidence="10" type="ORF">DNTS_008199</name>
</gene>
<evidence type="ECO:0008006" key="12">
    <source>
        <dbReference type="Google" id="ProtNLM"/>
    </source>
</evidence>
<dbReference type="AlphaFoldDB" id="A0A553R5J3"/>
<dbReference type="STRING" id="623744.A0A553R5J3"/>
<feature type="domain" description="Matrin-type" evidence="9">
    <location>
        <begin position="993"/>
        <end position="1024"/>
    </location>
</feature>
<feature type="region of interest" description="Disordered" evidence="7">
    <location>
        <begin position="473"/>
        <end position="651"/>
    </location>
</feature>
<keyword evidence="3" id="KW-0863">Zinc-finger</keyword>
<evidence type="ECO:0000256" key="3">
    <source>
        <dbReference type="ARBA" id="ARBA00022771"/>
    </source>
</evidence>
<evidence type="ECO:0000313" key="10">
    <source>
        <dbReference type="EMBL" id="TRY97456.1"/>
    </source>
</evidence>
<name>A0A553R5J3_9TELE</name>
<dbReference type="Gene3D" id="3.30.70.330">
    <property type="match status" value="4"/>
</dbReference>
<feature type="region of interest" description="Disordered" evidence="7">
    <location>
        <begin position="841"/>
        <end position="963"/>
    </location>
</feature>
<dbReference type="InterPro" id="IPR035979">
    <property type="entry name" value="RBD_domain_sf"/>
</dbReference>